<dbReference type="GO" id="GO:0003677">
    <property type="term" value="F:DNA binding"/>
    <property type="evidence" value="ECO:0007669"/>
    <property type="project" value="UniProtKB-UniRule"/>
</dbReference>
<dbReference type="RefSeq" id="WP_179769084.1">
    <property type="nucleotide sequence ID" value="NZ_JACCFO010000001.1"/>
</dbReference>
<feature type="DNA-binding region" description="H-T-H motif" evidence="5">
    <location>
        <begin position="34"/>
        <end position="53"/>
    </location>
</feature>
<keyword evidence="3 5" id="KW-0238">DNA-binding</keyword>
<comment type="caution">
    <text evidence="7">The sequence shown here is derived from an EMBL/GenBank/DDBJ whole genome shotgun (WGS) entry which is preliminary data.</text>
</comment>
<accession>A0A853BTI6</accession>
<dbReference type="PROSITE" id="PS50977">
    <property type="entry name" value="HTH_TETR_2"/>
    <property type="match status" value="1"/>
</dbReference>
<keyword evidence="4" id="KW-0804">Transcription</keyword>
<evidence type="ECO:0000259" key="6">
    <source>
        <dbReference type="PROSITE" id="PS50977"/>
    </source>
</evidence>
<evidence type="ECO:0000313" key="7">
    <source>
        <dbReference type="EMBL" id="NYI97811.1"/>
    </source>
</evidence>
<dbReference type="Gene3D" id="1.10.357.10">
    <property type="entry name" value="Tetracycline Repressor, domain 2"/>
    <property type="match status" value="1"/>
</dbReference>
<dbReference type="InterPro" id="IPR009057">
    <property type="entry name" value="Homeodomain-like_sf"/>
</dbReference>
<keyword evidence="1" id="KW-0678">Repressor</keyword>
<keyword evidence="2" id="KW-0805">Transcription regulation</keyword>
<feature type="domain" description="HTH tetR-type" evidence="6">
    <location>
        <begin position="11"/>
        <end position="71"/>
    </location>
</feature>
<name>A0A853BTI6_9ACTN</name>
<dbReference type="InterPro" id="IPR039538">
    <property type="entry name" value="BetI_C"/>
</dbReference>
<dbReference type="Pfam" id="PF13977">
    <property type="entry name" value="TetR_C_6"/>
    <property type="match status" value="1"/>
</dbReference>
<evidence type="ECO:0000313" key="8">
    <source>
        <dbReference type="Proteomes" id="UP000575985"/>
    </source>
</evidence>
<protein>
    <submittedName>
        <fullName evidence="7">AcrR family transcriptional regulator</fullName>
    </submittedName>
</protein>
<organism evidence="7 8">
    <name type="scientific">Streptomonospora nanhaiensis</name>
    <dbReference type="NCBI Taxonomy" id="1323731"/>
    <lineage>
        <taxon>Bacteria</taxon>
        <taxon>Bacillati</taxon>
        <taxon>Actinomycetota</taxon>
        <taxon>Actinomycetes</taxon>
        <taxon>Streptosporangiales</taxon>
        <taxon>Nocardiopsidaceae</taxon>
        <taxon>Streptomonospora</taxon>
    </lineage>
</organism>
<evidence type="ECO:0000256" key="4">
    <source>
        <dbReference type="ARBA" id="ARBA00023163"/>
    </source>
</evidence>
<evidence type="ECO:0000256" key="1">
    <source>
        <dbReference type="ARBA" id="ARBA00022491"/>
    </source>
</evidence>
<evidence type="ECO:0000256" key="3">
    <source>
        <dbReference type="ARBA" id="ARBA00023125"/>
    </source>
</evidence>
<evidence type="ECO:0000256" key="5">
    <source>
        <dbReference type="PROSITE-ProRule" id="PRU00335"/>
    </source>
</evidence>
<keyword evidence="8" id="KW-1185">Reference proteome</keyword>
<dbReference type="Pfam" id="PF00440">
    <property type="entry name" value="TetR_N"/>
    <property type="match status" value="1"/>
</dbReference>
<dbReference type="InterPro" id="IPR001647">
    <property type="entry name" value="HTH_TetR"/>
</dbReference>
<dbReference type="SUPFAM" id="SSF46689">
    <property type="entry name" value="Homeodomain-like"/>
    <property type="match status" value="1"/>
</dbReference>
<proteinExistence type="predicted"/>
<dbReference type="EMBL" id="JACCFO010000001">
    <property type="protein sequence ID" value="NYI97811.1"/>
    <property type="molecule type" value="Genomic_DNA"/>
</dbReference>
<evidence type="ECO:0000256" key="2">
    <source>
        <dbReference type="ARBA" id="ARBA00023015"/>
    </source>
</evidence>
<sequence>MAQDMPDAKAEFVQERLLEAAAEALASGSNAAMPLRIVAARAGATTGAIQYYFGDKRGLLLAVMRKHGLRVVARLQLLETDTLPAPQVRVRKILFEFLPLDEERRHECIVADAFESLAVQDPAMADAWREQYALLAKLIADQLPYDSETRARHLLAFTAGLRTDVLLGLLTAEDAIASLDSFIELAVSPGTAQP</sequence>
<gene>
    <name evidence="7" type="ORF">HNR12_004088</name>
</gene>
<dbReference type="Proteomes" id="UP000575985">
    <property type="component" value="Unassembled WGS sequence"/>
</dbReference>
<dbReference type="SUPFAM" id="SSF48498">
    <property type="entry name" value="Tetracyclin repressor-like, C-terminal domain"/>
    <property type="match status" value="1"/>
</dbReference>
<dbReference type="InterPro" id="IPR036271">
    <property type="entry name" value="Tet_transcr_reg_TetR-rel_C_sf"/>
</dbReference>
<reference evidence="7 8" key="1">
    <citation type="submission" date="2020-07" db="EMBL/GenBank/DDBJ databases">
        <title>Sequencing the genomes of 1000 actinobacteria strains.</title>
        <authorList>
            <person name="Klenk H.-P."/>
        </authorList>
    </citation>
    <scope>NUCLEOTIDE SEQUENCE [LARGE SCALE GENOMIC DNA]</scope>
    <source>
        <strain evidence="7 8">DSM 45927</strain>
    </source>
</reference>
<dbReference type="AlphaFoldDB" id="A0A853BTI6"/>